<evidence type="ECO:0000313" key="2">
    <source>
        <dbReference type="Proteomes" id="UP000269396"/>
    </source>
</evidence>
<dbReference type="Proteomes" id="UP000269396">
    <property type="component" value="Unassembled WGS sequence"/>
</dbReference>
<gene>
    <name evidence="1" type="ORF">SMTD_LOCUS777</name>
</gene>
<protein>
    <submittedName>
        <fullName evidence="1">Uncharacterized protein</fullName>
    </submittedName>
</protein>
<proteinExistence type="predicted"/>
<dbReference type="EMBL" id="UZAL01000745">
    <property type="protein sequence ID" value="VDO72922.1"/>
    <property type="molecule type" value="Genomic_DNA"/>
</dbReference>
<keyword evidence="2" id="KW-1185">Reference proteome</keyword>
<sequence>MIYFLVKCLFTCTSKGLVISGGFSPVASYTLIANSLRADSVRFAPNPRINPTVNKAGVIAPTR</sequence>
<accession>A0A183NF91</accession>
<reference evidence="1 2" key="1">
    <citation type="submission" date="2018-11" db="EMBL/GenBank/DDBJ databases">
        <authorList>
            <consortium name="Pathogen Informatics"/>
        </authorList>
    </citation>
    <scope>NUCLEOTIDE SEQUENCE [LARGE SCALE GENOMIC DNA]</scope>
    <source>
        <strain>Denwood</strain>
        <strain evidence="2">Zambia</strain>
    </source>
</reference>
<name>A0A183NF91_9TREM</name>
<organism evidence="1 2">
    <name type="scientific">Schistosoma mattheei</name>
    <dbReference type="NCBI Taxonomy" id="31246"/>
    <lineage>
        <taxon>Eukaryota</taxon>
        <taxon>Metazoa</taxon>
        <taxon>Spiralia</taxon>
        <taxon>Lophotrochozoa</taxon>
        <taxon>Platyhelminthes</taxon>
        <taxon>Trematoda</taxon>
        <taxon>Digenea</taxon>
        <taxon>Strigeidida</taxon>
        <taxon>Schistosomatoidea</taxon>
        <taxon>Schistosomatidae</taxon>
        <taxon>Schistosoma</taxon>
    </lineage>
</organism>
<evidence type="ECO:0000313" key="1">
    <source>
        <dbReference type="EMBL" id="VDO72922.1"/>
    </source>
</evidence>
<dbReference type="AlphaFoldDB" id="A0A183NF91"/>